<proteinExistence type="predicted"/>
<dbReference type="RefSeq" id="WP_186710797.1">
    <property type="nucleotide sequence ID" value="NZ_JABWRB020000006.1"/>
</dbReference>
<keyword evidence="3" id="KW-1185">Reference proteome</keyword>
<reference evidence="1" key="2">
    <citation type="submission" date="2020-07" db="EMBL/GenBank/DDBJ databases">
        <authorList>
            <person name="Lood C."/>
            <person name="Girard L."/>
        </authorList>
    </citation>
    <scope>NUCLEOTIDE SEQUENCE</scope>
    <source>
        <strain evidence="1">SWRI12</strain>
    </source>
</reference>
<gene>
    <name evidence="2" type="ORF">HU715_024950</name>
    <name evidence="1" type="ORF">HU715_27975</name>
</gene>
<dbReference type="AlphaFoldDB" id="A0A923FIQ3"/>
<sequence>MKTYAKPALRDLPLAEEITVDLSERKTLTVEIPDADFDPYSNARLILDEGSPVGAFTPLTEGEEGTPRKDVTVTITNFELADYIDKLVELRYEVTYESSGDIDRSEPQKLRIEASR</sequence>
<reference evidence="2" key="3">
    <citation type="submission" date="2021-06" db="EMBL/GenBank/DDBJ databases">
        <title>Updating the genus Pseudomonas: Description of 43 new species and partition of the Pseudomonas putida group.</title>
        <authorList>
            <person name="Girard L."/>
            <person name="Lood C."/>
            <person name="Vandamme P."/>
            <person name="Rokni-Zadeh H."/>
            <person name="Van Noort V."/>
            <person name="Hofte M."/>
            <person name="Lavigne R."/>
            <person name="De Mot R."/>
        </authorList>
    </citation>
    <scope>NUCLEOTIDE SEQUENCE</scope>
    <source>
        <strain evidence="2">SWRI12</strain>
    </source>
</reference>
<protein>
    <submittedName>
        <fullName evidence="1">Uncharacterized protein</fullName>
    </submittedName>
</protein>
<dbReference type="Proteomes" id="UP000636518">
    <property type="component" value="Unassembled WGS sequence"/>
</dbReference>
<dbReference type="EMBL" id="JABWRB020000006">
    <property type="protein sequence ID" value="MBV4498596.1"/>
    <property type="molecule type" value="Genomic_DNA"/>
</dbReference>
<reference evidence="1 3" key="1">
    <citation type="journal article" date="2020" name="Microorganisms">
        <title>Reliable Identification of Environmental Pseudomonas Isolates Using the rpoD Gene.</title>
        <authorList>
            <consortium name="The Broad Institute Genome Sequencing Platform"/>
            <person name="Girard L."/>
            <person name="Lood C."/>
            <person name="Rokni-Zadeh H."/>
            <person name="van Noort V."/>
            <person name="Lavigne R."/>
            <person name="De Mot R."/>
        </authorList>
    </citation>
    <scope>NUCLEOTIDE SEQUENCE</scope>
    <source>
        <strain evidence="1 3">SWRI12</strain>
    </source>
</reference>
<evidence type="ECO:0000313" key="1">
    <source>
        <dbReference type="EMBL" id="MBC3393505.1"/>
    </source>
</evidence>
<dbReference type="EMBL" id="JABWRB010000072">
    <property type="protein sequence ID" value="MBC3393505.1"/>
    <property type="molecule type" value="Genomic_DNA"/>
</dbReference>
<accession>A0A923FIQ3</accession>
<evidence type="ECO:0000313" key="3">
    <source>
        <dbReference type="Proteomes" id="UP000636518"/>
    </source>
</evidence>
<evidence type="ECO:0000313" key="2">
    <source>
        <dbReference type="EMBL" id="MBV4498596.1"/>
    </source>
</evidence>
<comment type="caution">
    <text evidence="1">The sequence shown here is derived from an EMBL/GenBank/DDBJ whole genome shotgun (WGS) entry which is preliminary data.</text>
</comment>
<name>A0A923FIQ3_9PSED</name>
<organism evidence="1">
    <name type="scientific">Pseudomonas zanjanensis</name>
    <dbReference type="NCBI Taxonomy" id="2745496"/>
    <lineage>
        <taxon>Bacteria</taxon>
        <taxon>Pseudomonadati</taxon>
        <taxon>Pseudomonadota</taxon>
        <taxon>Gammaproteobacteria</taxon>
        <taxon>Pseudomonadales</taxon>
        <taxon>Pseudomonadaceae</taxon>
        <taxon>Pseudomonas</taxon>
    </lineage>
</organism>